<feature type="domain" description="NADPH-dependent FMN reductase-like" evidence="1">
    <location>
        <begin position="3"/>
        <end position="79"/>
    </location>
</feature>
<protein>
    <recommendedName>
        <fullName evidence="1">NADPH-dependent FMN reductase-like domain-containing protein</fullName>
    </recommendedName>
</protein>
<dbReference type="Pfam" id="PF03358">
    <property type="entry name" value="FMN_red"/>
    <property type="match status" value="1"/>
</dbReference>
<accession>A0A072P8E8</accession>
<name>A0A072P8E8_9EURO</name>
<dbReference type="HOGENOM" id="CLU_1896204_0_0_1"/>
<keyword evidence="3" id="KW-1185">Reference proteome</keyword>
<dbReference type="VEuPathDB" id="FungiDB:A1O9_07732"/>
<dbReference type="SUPFAM" id="SSF52218">
    <property type="entry name" value="Flavoproteins"/>
    <property type="match status" value="1"/>
</dbReference>
<evidence type="ECO:0000313" key="2">
    <source>
        <dbReference type="EMBL" id="KEF56151.1"/>
    </source>
</evidence>
<dbReference type="EMBL" id="AMGV01000006">
    <property type="protein sequence ID" value="KEF56151.1"/>
    <property type="molecule type" value="Genomic_DNA"/>
</dbReference>
<evidence type="ECO:0000313" key="3">
    <source>
        <dbReference type="Proteomes" id="UP000027920"/>
    </source>
</evidence>
<dbReference type="OrthoDB" id="68575at2759"/>
<dbReference type="GO" id="GO:0016491">
    <property type="term" value="F:oxidoreductase activity"/>
    <property type="evidence" value="ECO:0007669"/>
    <property type="project" value="InterPro"/>
</dbReference>
<organism evidence="2 3">
    <name type="scientific">Exophiala aquamarina CBS 119918</name>
    <dbReference type="NCBI Taxonomy" id="1182545"/>
    <lineage>
        <taxon>Eukaryota</taxon>
        <taxon>Fungi</taxon>
        <taxon>Dikarya</taxon>
        <taxon>Ascomycota</taxon>
        <taxon>Pezizomycotina</taxon>
        <taxon>Eurotiomycetes</taxon>
        <taxon>Chaetothyriomycetidae</taxon>
        <taxon>Chaetothyriales</taxon>
        <taxon>Herpotrichiellaceae</taxon>
        <taxon>Exophiala</taxon>
    </lineage>
</organism>
<proteinExistence type="predicted"/>
<sequence length="134" mass="14196">MIGRQIDSHAACVLVSYEYNYGMSGVVKNAFDFAFGPWKERPIAIVTYGLDGGKTLSEQFNDTLGKMSLKVSSTPPQFAFVGGLTGADTGPATLTGKLVKESLDRCTDKAAEDVMKAIKDVVAKALSLPTGTKA</sequence>
<dbReference type="Proteomes" id="UP000027920">
    <property type="component" value="Unassembled WGS sequence"/>
</dbReference>
<dbReference type="STRING" id="1182545.A0A072P8E8"/>
<evidence type="ECO:0000259" key="1">
    <source>
        <dbReference type="Pfam" id="PF03358"/>
    </source>
</evidence>
<gene>
    <name evidence="2" type="ORF">A1O9_07732</name>
</gene>
<dbReference type="InterPro" id="IPR029039">
    <property type="entry name" value="Flavoprotein-like_sf"/>
</dbReference>
<comment type="caution">
    <text evidence="2">The sequence shown here is derived from an EMBL/GenBank/DDBJ whole genome shotgun (WGS) entry which is preliminary data.</text>
</comment>
<reference evidence="2 3" key="1">
    <citation type="submission" date="2013-03" db="EMBL/GenBank/DDBJ databases">
        <title>The Genome Sequence of Exophiala aquamarina CBS 119918.</title>
        <authorList>
            <consortium name="The Broad Institute Genomics Platform"/>
            <person name="Cuomo C."/>
            <person name="de Hoog S."/>
            <person name="Gorbushina A."/>
            <person name="Walker B."/>
            <person name="Young S.K."/>
            <person name="Zeng Q."/>
            <person name="Gargeya S."/>
            <person name="Fitzgerald M."/>
            <person name="Haas B."/>
            <person name="Abouelleil A."/>
            <person name="Allen A.W."/>
            <person name="Alvarado L."/>
            <person name="Arachchi H.M."/>
            <person name="Berlin A.M."/>
            <person name="Chapman S.B."/>
            <person name="Gainer-Dewar J."/>
            <person name="Goldberg J."/>
            <person name="Griggs A."/>
            <person name="Gujja S."/>
            <person name="Hansen M."/>
            <person name="Howarth C."/>
            <person name="Imamovic A."/>
            <person name="Ireland A."/>
            <person name="Larimer J."/>
            <person name="McCowan C."/>
            <person name="Murphy C."/>
            <person name="Pearson M."/>
            <person name="Poon T.W."/>
            <person name="Priest M."/>
            <person name="Roberts A."/>
            <person name="Saif S."/>
            <person name="Shea T."/>
            <person name="Sisk P."/>
            <person name="Sykes S."/>
            <person name="Wortman J."/>
            <person name="Nusbaum C."/>
            <person name="Birren B."/>
        </authorList>
    </citation>
    <scope>NUCLEOTIDE SEQUENCE [LARGE SCALE GENOMIC DNA]</scope>
    <source>
        <strain evidence="2 3">CBS 119918</strain>
    </source>
</reference>
<dbReference type="RefSeq" id="XP_013258741.1">
    <property type="nucleotide sequence ID" value="XM_013403287.1"/>
</dbReference>
<dbReference type="Gene3D" id="3.40.50.360">
    <property type="match status" value="1"/>
</dbReference>
<dbReference type="InterPro" id="IPR005025">
    <property type="entry name" value="FMN_Rdtase-like_dom"/>
</dbReference>
<dbReference type="GeneID" id="25282645"/>
<dbReference type="AlphaFoldDB" id="A0A072P8E8"/>